<protein>
    <submittedName>
        <fullName evidence="1">Uncharacterized protein</fullName>
    </submittedName>
</protein>
<name>A0A974NVE4_9SPHN</name>
<dbReference type="InterPro" id="IPR028082">
    <property type="entry name" value="Peripla_BP_I"/>
</dbReference>
<dbReference type="Proteomes" id="UP000595894">
    <property type="component" value="Chromosome"/>
</dbReference>
<dbReference type="EMBL" id="CP061035">
    <property type="protein sequence ID" value="QQV77641.1"/>
    <property type="molecule type" value="Genomic_DNA"/>
</dbReference>
<dbReference type="KEGG" id="sari:H5J25_02225"/>
<evidence type="ECO:0000313" key="2">
    <source>
        <dbReference type="Proteomes" id="UP000595894"/>
    </source>
</evidence>
<organism evidence="1 2">
    <name type="scientific">Sphingomonas aliaeris</name>
    <dbReference type="NCBI Taxonomy" id="2759526"/>
    <lineage>
        <taxon>Bacteria</taxon>
        <taxon>Pseudomonadati</taxon>
        <taxon>Pseudomonadota</taxon>
        <taxon>Alphaproteobacteria</taxon>
        <taxon>Sphingomonadales</taxon>
        <taxon>Sphingomonadaceae</taxon>
        <taxon>Sphingomonas</taxon>
    </lineage>
</organism>
<reference evidence="2" key="1">
    <citation type="submission" date="2020-09" db="EMBL/GenBank/DDBJ databases">
        <title>Sphingomonas sp., a new species isolated from pork steak.</title>
        <authorList>
            <person name="Heidler von Heilborn D."/>
        </authorList>
    </citation>
    <scope>NUCLEOTIDE SEQUENCE [LARGE SCALE GENOMIC DNA]</scope>
</reference>
<dbReference type="SUPFAM" id="SSF53822">
    <property type="entry name" value="Periplasmic binding protein-like I"/>
    <property type="match status" value="1"/>
</dbReference>
<accession>A0A974NVE4</accession>
<gene>
    <name evidence="1" type="ORF">H5J25_02225</name>
</gene>
<proteinExistence type="predicted"/>
<dbReference type="AlphaFoldDB" id="A0A974NVE4"/>
<evidence type="ECO:0000313" key="1">
    <source>
        <dbReference type="EMBL" id="QQV77641.1"/>
    </source>
</evidence>
<sequence length="42" mass="4348">MALPYYDIGVRAADMLLGILAGTATDPATERLACPIIVRGSA</sequence>
<keyword evidence="2" id="KW-1185">Reference proteome</keyword>